<keyword evidence="2" id="KW-1185">Reference proteome</keyword>
<sequence length="105" mass="11792">MAMVHIWGNFVLKESFRSNLKPFRPQKNGYHLHYQCDIQMIHGSIPAIIRTYQSSSIPALHEGTVAFILRRFATHCASPLEIESINIIPYGPISAGITLLDGFVP</sequence>
<proteinExistence type="predicted"/>
<dbReference type="Proteomes" id="UP000054279">
    <property type="component" value="Unassembled WGS sequence"/>
</dbReference>
<accession>A0A0C9TM32</accession>
<dbReference type="EMBL" id="KN837250">
    <property type="protein sequence ID" value="KIJ30978.1"/>
    <property type="molecule type" value="Genomic_DNA"/>
</dbReference>
<evidence type="ECO:0000313" key="1">
    <source>
        <dbReference type="EMBL" id="KIJ30978.1"/>
    </source>
</evidence>
<dbReference type="AlphaFoldDB" id="A0A0C9TM32"/>
<name>A0A0C9TM32_SPHS4</name>
<dbReference type="HOGENOM" id="CLU_2238307_0_0_1"/>
<gene>
    <name evidence="1" type="ORF">M422DRAFT_267393</name>
</gene>
<evidence type="ECO:0000313" key="2">
    <source>
        <dbReference type="Proteomes" id="UP000054279"/>
    </source>
</evidence>
<protein>
    <submittedName>
        <fullName evidence="1">Uncharacterized protein</fullName>
    </submittedName>
</protein>
<reference evidence="1 2" key="1">
    <citation type="submission" date="2014-06" db="EMBL/GenBank/DDBJ databases">
        <title>Evolutionary Origins and Diversification of the Mycorrhizal Mutualists.</title>
        <authorList>
            <consortium name="DOE Joint Genome Institute"/>
            <consortium name="Mycorrhizal Genomics Consortium"/>
            <person name="Kohler A."/>
            <person name="Kuo A."/>
            <person name="Nagy L.G."/>
            <person name="Floudas D."/>
            <person name="Copeland A."/>
            <person name="Barry K.W."/>
            <person name="Cichocki N."/>
            <person name="Veneault-Fourrey C."/>
            <person name="LaButti K."/>
            <person name="Lindquist E.A."/>
            <person name="Lipzen A."/>
            <person name="Lundell T."/>
            <person name="Morin E."/>
            <person name="Murat C."/>
            <person name="Riley R."/>
            <person name="Ohm R."/>
            <person name="Sun H."/>
            <person name="Tunlid A."/>
            <person name="Henrissat B."/>
            <person name="Grigoriev I.V."/>
            <person name="Hibbett D.S."/>
            <person name="Martin F."/>
        </authorList>
    </citation>
    <scope>NUCLEOTIDE SEQUENCE [LARGE SCALE GENOMIC DNA]</scope>
    <source>
        <strain evidence="1 2">SS14</strain>
    </source>
</reference>
<organism evidence="1 2">
    <name type="scientific">Sphaerobolus stellatus (strain SS14)</name>
    <dbReference type="NCBI Taxonomy" id="990650"/>
    <lineage>
        <taxon>Eukaryota</taxon>
        <taxon>Fungi</taxon>
        <taxon>Dikarya</taxon>
        <taxon>Basidiomycota</taxon>
        <taxon>Agaricomycotina</taxon>
        <taxon>Agaricomycetes</taxon>
        <taxon>Phallomycetidae</taxon>
        <taxon>Geastrales</taxon>
        <taxon>Sphaerobolaceae</taxon>
        <taxon>Sphaerobolus</taxon>
    </lineage>
</organism>